<dbReference type="Proteomes" id="UP000655208">
    <property type="component" value="Unassembled WGS sequence"/>
</dbReference>
<gene>
    <name evidence="2" type="ORF">GCM10011594_30550</name>
</gene>
<evidence type="ECO:0000313" key="2">
    <source>
        <dbReference type="EMBL" id="GGM08520.1"/>
    </source>
</evidence>
<feature type="compositionally biased region" description="Acidic residues" evidence="1">
    <location>
        <begin position="34"/>
        <end position="51"/>
    </location>
</feature>
<evidence type="ECO:0000313" key="3">
    <source>
        <dbReference type="Proteomes" id="UP000655208"/>
    </source>
</evidence>
<feature type="region of interest" description="Disordered" evidence="1">
    <location>
        <begin position="20"/>
        <end position="59"/>
    </location>
</feature>
<sequence length="132" mass="13823">MTVLPEMSGKAFLVSSHHVASSLGSDPPLVGAEPELEPPEDPPLDADEEPEFGAAGELSLPEPVPAELDEAVSEELEDTLDALELLEPPLLSLPPQAVRISATAPIPAMLAIALLADVRDTRLTSLPGHEPL</sequence>
<reference evidence="2" key="2">
    <citation type="submission" date="2020-09" db="EMBL/GenBank/DDBJ databases">
        <authorList>
            <person name="Sun Q."/>
            <person name="Zhou Y."/>
        </authorList>
    </citation>
    <scope>NUCLEOTIDE SEQUENCE</scope>
    <source>
        <strain evidence="2">CGMCC 4.7308</strain>
    </source>
</reference>
<proteinExistence type="predicted"/>
<protein>
    <submittedName>
        <fullName evidence="2">Uncharacterized protein</fullName>
    </submittedName>
</protein>
<reference evidence="2" key="1">
    <citation type="journal article" date="2014" name="Int. J. Syst. Evol. Microbiol.">
        <title>Complete genome sequence of Corynebacterium casei LMG S-19264T (=DSM 44701T), isolated from a smear-ripened cheese.</title>
        <authorList>
            <consortium name="US DOE Joint Genome Institute (JGI-PGF)"/>
            <person name="Walter F."/>
            <person name="Albersmeier A."/>
            <person name="Kalinowski J."/>
            <person name="Ruckert C."/>
        </authorList>
    </citation>
    <scope>NUCLEOTIDE SEQUENCE</scope>
    <source>
        <strain evidence="2">CGMCC 4.7308</strain>
    </source>
</reference>
<dbReference type="AlphaFoldDB" id="A0A917T456"/>
<comment type="caution">
    <text evidence="2">The sequence shown here is derived from an EMBL/GenBank/DDBJ whole genome shotgun (WGS) entry which is preliminary data.</text>
</comment>
<keyword evidence="3" id="KW-1185">Reference proteome</keyword>
<name>A0A917T456_9ACTN</name>
<organism evidence="2 3">
    <name type="scientific">Nakamurella endophytica</name>
    <dbReference type="NCBI Taxonomy" id="1748367"/>
    <lineage>
        <taxon>Bacteria</taxon>
        <taxon>Bacillati</taxon>
        <taxon>Actinomycetota</taxon>
        <taxon>Actinomycetes</taxon>
        <taxon>Nakamurellales</taxon>
        <taxon>Nakamurellaceae</taxon>
        <taxon>Nakamurella</taxon>
    </lineage>
</organism>
<dbReference type="EMBL" id="BMNA01000006">
    <property type="protein sequence ID" value="GGM08520.1"/>
    <property type="molecule type" value="Genomic_DNA"/>
</dbReference>
<accession>A0A917T456</accession>
<evidence type="ECO:0000256" key="1">
    <source>
        <dbReference type="SAM" id="MobiDB-lite"/>
    </source>
</evidence>